<dbReference type="PANTHER" id="PTHR45632">
    <property type="entry name" value="LD33804P"/>
    <property type="match status" value="1"/>
</dbReference>
<sequence>MEDLKSICEVEQNSFCVELLKRLNLQRNQNYLCDITLVAKEGNEFRAHKNVLSAASPFFVKLLQSKMREKDEGVIRFEDISGLILADVLEFIYTGSVEINETNATDLIIAAEYLLIEGLKTKSGRFLEQQITSSNCISTFRFAEKYRCQELVANSTKFILDNFASVAESEEFLNQKAEEVEKWISNDEIRLATEEDVLKIILNWIEHRKSERKDKFKKLFGQVRLVLLSRDSLLTVVTHELVRQDSECLTKVLDAIDVVRTASEDIINQSPRKRLETQAIVVGGGKYLLCYLPLLPEKDAWKSMSYLTKEQQNLSHSTKMINFHDQLYTISGYHAQRYDPTVHSSNWGCRYDSCIVAAGNCLYVLGGDATRNYSNPEYVTVSERFDIIGNQWEKIADMQQGRAYAFGVAFQGKIFVAGGKDRSQKELNSCEVYNITTDEWQFVGSLNVPRSHGSMLCVNGTIYVLGGSLPRYANAYTVEVYEPVGNKWTQKTTIPVERIPEEERKSFSGCALKLSRGVLDRVKRSTETKSLSQKIQEMYAITDQTYKLYAPLKGNVCKQTPCTKPSLPPTLENPYSNINKKCGLCLFEQFVIIYRKYLCTLNKRNELASSYPHRNKYASNVHFSLTKNELTICQDIFGFQIPVKTSCTGHRRRLKKDFFVFCSGKICLYHVNWKRTLFRLENRKSCLSSEVSGACVSDLARKPRALGWVVRFYHVNTVDALFASHFSLSHSPLRFVNSHCVMRKIEGKTQATPSIKRRLGVGAFSKIRVTFGPKANIQRLRELFFNLRSNKLFHFVLLHAGKIIAHFTVTGGNEAGVDLVLIQPLLLYYVALMLTSKKQEVCIKTRLTSTSRSLMTRARTISPQLQNGLLKPRFSGSCHHVPFTPIPDDSCVLVRACLLSVTGLGKMEDLKPICEVEQSSFCVELLKRLNLQRGQNYLCDITLVANGGKEFKAHRNLLSAASPFFEKLLQSEMKEKEEGVIRFEDISELILADILEFIYTGSVEINEKNATDLIIAAEYLLIEGLKTKSGRFLEQQQMTCSNCISTLNFAGKYRCEELVINSTKFMLENFASVAESEEFLSLKAEDVETWISNDEIRLSAEEDVLKIILNWIEHDKSERKDKFKKLFGQVRLVLLSRDSLLTLVTHELVRKDPDCLTKVLEAIDVVPTASEDIINQSPRKRLETQAIVVGGGEYLLCYLPLLPEKDSWKTMSNLTKPQQNLSQYTKMINFHDQLYTFNGCSTQRYDPVFNIWVTLELGISHRTEYLDCRGQLYAIHIDDSETTGKTSTVKKFDVESYSWLSFHSSESGCRYDSCIVAAGNCLYVLGGEATRNYSHPEYVTVAERFDTIGHQWQKIADMQQERGEAFGVAFRGKIFVAGGKDRSRKELNSCEVYNITTDEWQFIGSLNVPRSHGSMLCVNGTIYVLGGSRPRYANAYTVEVYDPVGNKWTQKTTIPVERIPEKERSSFTGCAMKLSKGILDKIE</sequence>
<evidence type="ECO:0000256" key="2">
    <source>
        <dbReference type="ARBA" id="ARBA00022737"/>
    </source>
</evidence>
<accession>A0ABN8QUG3</accession>
<dbReference type="Pfam" id="PF00651">
    <property type="entry name" value="BTB"/>
    <property type="match status" value="2"/>
</dbReference>
<evidence type="ECO:0000313" key="5">
    <source>
        <dbReference type="Proteomes" id="UP001159427"/>
    </source>
</evidence>
<dbReference type="InterPro" id="IPR006652">
    <property type="entry name" value="Kelch_1"/>
</dbReference>
<dbReference type="InterPro" id="IPR011705">
    <property type="entry name" value="BACK"/>
</dbReference>
<dbReference type="Pfam" id="PF01344">
    <property type="entry name" value="Kelch_1"/>
    <property type="match status" value="3"/>
</dbReference>
<dbReference type="SUPFAM" id="SSF54695">
    <property type="entry name" value="POZ domain"/>
    <property type="match status" value="2"/>
</dbReference>
<keyword evidence="1" id="KW-0880">Kelch repeat</keyword>
<dbReference type="InterPro" id="IPR011333">
    <property type="entry name" value="SKP1/BTB/POZ_sf"/>
</dbReference>
<dbReference type="Gene3D" id="3.30.710.10">
    <property type="entry name" value="Potassium Channel Kv1.1, Chain A"/>
    <property type="match status" value="2"/>
</dbReference>
<dbReference type="Gene3D" id="1.25.40.420">
    <property type="match status" value="2"/>
</dbReference>
<keyword evidence="2" id="KW-0677">Repeat</keyword>
<proteinExistence type="predicted"/>
<dbReference type="SUPFAM" id="SSF117281">
    <property type="entry name" value="Kelch motif"/>
    <property type="match status" value="2"/>
</dbReference>
<dbReference type="EMBL" id="CALNXI010001485">
    <property type="protein sequence ID" value="CAH3170440.1"/>
    <property type="molecule type" value="Genomic_DNA"/>
</dbReference>
<reference evidence="4 5" key="1">
    <citation type="submission" date="2022-05" db="EMBL/GenBank/DDBJ databases">
        <authorList>
            <consortium name="Genoscope - CEA"/>
            <person name="William W."/>
        </authorList>
    </citation>
    <scope>NUCLEOTIDE SEQUENCE [LARGE SCALE GENOMIC DNA]</scope>
</reference>
<gene>
    <name evidence="4" type="ORF">PEVE_00007284</name>
</gene>
<dbReference type="CDD" id="cd18186">
    <property type="entry name" value="BTB_POZ_ZBTB_KLHL-like"/>
    <property type="match status" value="2"/>
</dbReference>
<organism evidence="4 5">
    <name type="scientific">Porites evermanni</name>
    <dbReference type="NCBI Taxonomy" id="104178"/>
    <lineage>
        <taxon>Eukaryota</taxon>
        <taxon>Metazoa</taxon>
        <taxon>Cnidaria</taxon>
        <taxon>Anthozoa</taxon>
        <taxon>Hexacorallia</taxon>
        <taxon>Scleractinia</taxon>
        <taxon>Fungiina</taxon>
        <taxon>Poritidae</taxon>
        <taxon>Porites</taxon>
    </lineage>
</organism>
<evidence type="ECO:0000256" key="1">
    <source>
        <dbReference type="ARBA" id="ARBA00022441"/>
    </source>
</evidence>
<feature type="domain" description="BTB" evidence="3">
    <location>
        <begin position="33"/>
        <end position="101"/>
    </location>
</feature>
<dbReference type="Proteomes" id="UP001159427">
    <property type="component" value="Unassembled WGS sequence"/>
</dbReference>
<protein>
    <recommendedName>
        <fullName evidence="3">BTB domain-containing protein</fullName>
    </recommendedName>
</protein>
<comment type="caution">
    <text evidence="4">The sequence shown here is derived from an EMBL/GenBank/DDBJ whole genome shotgun (WGS) entry which is preliminary data.</text>
</comment>
<dbReference type="Pfam" id="PF24681">
    <property type="entry name" value="Kelch_KLHDC2_KLHL20_DRC7"/>
    <property type="match status" value="1"/>
</dbReference>
<dbReference type="Gene3D" id="2.120.10.80">
    <property type="entry name" value="Kelch-type beta propeller"/>
    <property type="match status" value="2"/>
</dbReference>
<dbReference type="SMART" id="SM00875">
    <property type="entry name" value="BACK"/>
    <property type="match status" value="2"/>
</dbReference>
<evidence type="ECO:0000313" key="4">
    <source>
        <dbReference type="EMBL" id="CAH3170440.1"/>
    </source>
</evidence>
<dbReference type="InterPro" id="IPR015915">
    <property type="entry name" value="Kelch-typ_b-propeller"/>
</dbReference>
<dbReference type="PANTHER" id="PTHR45632:SF30">
    <property type="entry name" value="BTB DOMAIN-CONTAINING PROTEIN"/>
    <property type="match status" value="1"/>
</dbReference>
<name>A0ABN8QUG3_9CNID</name>
<dbReference type="SMART" id="SM00225">
    <property type="entry name" value="BTB"/>
    <property type="match status" value="2"/>
</dbReference>
<dbReference type="SMART" id="SM00612">
    <property type="entry name" value="Kelch"/>
    <property type="match status" value="6"/>
</dbReference>
<keyword evidence="5" id="KW-1185">Reference proteome</keyword>
<dbReference type="InterPro" id="IPR000210">
    <property type="entry name" value="BTB/POZ_dom"/>
</dbReference>
<feature type="domain" description="BTB" evidence="3">
    <location>
        <begin position="939"/>
        <end position="1007"/>
    </location>
</feature>
<dbReference type="Pfam" id="PF07707">
    <property type="entry name" value="BACK"/>
    <property type="match status" value="2"/>
</dbReference>
<evidence type="ECO:0000259" key="3">
    <source>
        <dbReference type="PROSITE" id="PS50097"/>
    </source>
</evidence>
<dbReference type="PROSITE" id="PS50097">
    <property type="entry name" value="BTB"/>
    <property type="match status" value="2"/>
</dbReference>